<organism evidence="1 2">
    <name type="scientific">Artemisia annua</name>
    <name type="common">Sweet wormwood</name>
    <dbReference type="NCBI Taxonomy" id="35608"/>
    <lineage>
        <taxon>Eukaryota</taxon>
        <taxon>Viridiplantae</taxon>
        <taxon>Streptophyta</taxon>
        <taxon>Embryophyta</taxon>
        <taxon>Tracheophyta</taxon>
        <taxon>Spermatophyta</taxon>
        <taxon>Magnoliopsida</taxon>
        <taxon>eudicotyledons</taxon>
        <taxon>Gunneridae</taxon>
        <taxon>Pentapetalae</taxon>
        <taxon>asterids</taxon>
        <taxon>campanulids</taxon>
        <taxon>Asterales</taxon>
        <taxon>Asteraceae</taxon>
        <taxon>Asteroideae</taxon>
        <taxon>Anthemideae</taxon>
        <taxon>Artemisiinae</taxon>
        <taxon>Artemisia</taxon>
    </lineage>
</organism>
<dbReference type="AlphaFoldDB" id="A0A2U1M9X9"/>
<keyword evidence="1" id="KW-0540">Nuclease</keyword>
<gene>
    <name evidence="1" type="ORF">CTI12_AA405780</name>
</gene>
<evidence type="ECO:0000313" key="2">
    <source>
        <dbReference type="Proteomes" id="UP000245207"/>
    </source>
</evidence>
<keyword evidence="2" id="KW-1185">Reference proteome</keyword>
<keyword evidence="1" id="KW-0378">Hydrolase</keyword>
<reference evidence="1 2" key="1">
    <citation type="journal article" date="2018" name="Mol. Plant">
        <title>The genome of Artemisia annua provides insight into the evolution of Asteraceae family and artemisinin biosynthesis.</title>
        <authorList>
            <person name="Shen Q."/>
            <person name="Zhang L."/>
            <person name="Liao Z."/>
            <person name="Wang S."/>
            <person name="Yan T."/>
            <person name="Shi P."/>
            <person name="Liu M."/>
            <person name="Fu X."/>
            <person name="Pan Q."/>
            <person name="Wang Y."/>
            <person name="Lv Z."/>
            <person name="Lu X."/>
            <person name="Zhang F."/>
            <person name="Jiang W."/>
            <person name="Ma Y."/>
            <person name="Chen M."/>
            <person name="Hao X."/>
            <person name="Li L."/>
            <person name="Tang Y."/>
            <person name="Lv G."/>
            <person name="Zhou Y."/>
            <person name="Sun X."/>
            <person name="Brodelius P.E."/>
            <person name="Rose J.K.C."/>
            <person name="Tang K."/>
        </authorList>
    </citation>
    <scope>NUCLEOTIDE SEQUENCE [LARGE SCALE GENOMIC DNA]</scope>
    <source>
        <strain evidence="2">cv. Huhao1</strain>
        <tissue evidence="1">Leaf</tissue>
    </source>
</reference>
<name>A0A2U1M9X9_ARTAN</name>
<keyword evidence="1" id="KW-0255">Endonuclease</keyword>
<comment type="caution">
    <text evidence="1">The sequence shown here is derived from an EMBL/GenBank/DDBJ whole genome shotgun (WGS) entry which is preliminary data.</text>
</comment>
<dbReference type="EMBL" id="PKPP01006004">
    <property type="protein sequence ID" value="PWA58043.1"/>
    <property type="molecule type" value="Genomic_DNA"/>
</dbReference>
<dbReference type="Proteomes" id="UP000245207">
    <property type="component" value="Unassembled WGS sequence"/>
</dbReference>
<protein>
    <submittedName>
        <fullName evidence="1">Endonuclease/exonuclease/phosphatase</fullName>
    </submittedName>
</protein>
<accession>A0A2U1M9X9</accession>
<sequence length="172" mass="19364">MGDFNVVKSRSERVGSQFDANEAMSFNNFIANVGFHDFNLGGPSNTYFNRSGSKMKGCSTHGLVMRNSALLVSRSWNSWKGGGVADIRAVLLVCGEIKRKRSYLLLKIGMWDKKADRGLLSQNEIESHGEVLAEYHRLEHISTSKIHQKCCVEWAVEADENTRYPHVSLKQK</sequence>
<keyword evidence="1" id="KW-0269">Exonuclease</keyword>
<dbReference type="GO" id="GO:0004527">
    <property type="term" value="F:exonuclease activity"/>
    <property type="evidence" value="ECO:0007669"/>
    <property type="project" value="UniProtKB-KW"/>
</dbReference>
<proteinExistence type="predicted"/>
<dbReference type="GO" id="GO:0004519">
    <property type="term" value="F:endonuclease activity"/>
    <property type="evidence" value="ECO:0007669"/>
    <property type="project" value="UniProtKB-KW"/>
</dbReference>
<evidence type="ECO:0000313" key="1">
    <source>
        <dbReference type="EMBL" id="PWA58043.1"/>
    </source>
</evidence>